<keyword evidence="3" id="KW-1185">Reference proteome</keyword>
<keyword evidence="1" id="KW-0472">Membrane</keyword>
<dbReference type="AlphaFoldDB" id="A0AAW8B8B7"/>
<evidence type="ECO:0008006" key="4">
    <source>
        <dbReference type="Google" id="ProtNLM"/>
    </source>
</evidence>
<evidence type="ECO:0000256" key="1">
    <source>
        <dbReference type="SAM" id="Phobius"/>
    </source>
</evidence>
<comment type="caution">
    <text evidence="2">The sequence shown here is derived from an EMBL/GenBank/DDBJ whole genome shotgun (WGS) entry which is preliminary data.</text>
</comment>
<sequence length="156" mass="17604">MNDIVIKQPRLYTPLQVGFGSFFGGPVAMIYFLWQNFKTLDNQSGMQYSLAGGILFNVGLLLFMPMLPDYFPGVVIPFVYSLVALSIAATWQMRKDAIEHSVHYLFQSNWRVFFISIALLVVWMLGAYMLAIWLDMLGVIDLGEAPVAPELDDLSI</sequence>
<feature type="transmembrane region" description="Helical" evidence="1">
    <location>
        <begin position="112"/>
        <end position="134"/>
    </location>
</feature>
<keyword evidence="1" id="KW-1133">Transmembrane helix</keyword>
<protein>
    <recommendedName>
        <fullName evidence="4">DUF3429 domain-containing protein</fullName>
    </recommendedName>
</protein>
<dbReference type="Proteomes" id="UP001178354">
    <property type="component" value="Unassembled WGS sequence"/>
</dbReference>
<feature type="transmembrane region" description="Helical" evidence="1">
    <location>
        <begin position="15"/>
        <end position="34"/>
    </location>
</feature>
<evidence type="ECO:0000313" key="3">
    <source>
        <dbReference type="Proteomes" id="UP001178354"/>
    </source>
</evidence>
<dbReference type="EMBL" id="JAUUUU010000005">
    <property type="protein sequence ID" value="MDP1521165.1"/>
    <property type="molecule type" value="Genomic_DNA"/>
</dbReference>
<feature type="transmembrane region" description="Helical" evidence="1">
    <location>
        <begin position="46"/>
        <end position="64"/>
    </location>
</feature>
<gene>
    <name evidence="2" type="ORF">Q8A57_09315</name>
</gene>
<accession>A0AAW8B8B7</accession>
<reference evidence="2" key="2">
    <citation type="submission" date="2023-08" db="EMBL/GenBank/DDBJ databases">
        <authorList>
            <person name="Luo J."/>
        </authorList>
    </citation>
    <scope>NUCLEOTIDE SEQUENCE</scope>
    <source>
        <strain evidence="2">DSM 25064</strain>
    </source>
</reference>
<name>A0AAW8B8B7_9GAMM</name>
<reference evidence="2" key="1">
    <citation type="journal article" date="2010" name="Int. J. Syst. Evol. Microbiol.">
        <title>Porticoccus litoralis gen. nov., sp. nov., a gammaproteobacterium isolated from the Yellow Sea.</title>
        <authorList>
            <person name="Oh H.M."/>
            <person name="Kim H."/>
            <person name="Kim K.M."/>
            <person name="Min G.S."/>
            <person name="Cho J.C."/>
        </authorList>
    </citation>
    <scope>NUCLEOTIDE SEQUENCE</scope>
    <source>
        <strain evidence="2">DSM 25064</strain>
    </source>
</reference>
<feature type="transmembrane region" description="Helical" evidence="1">
    <location>
        <begin position="70"/>
        <end position="91"/>
    </location>
</feature>
<evidence type="ECO:0000313" key="2">
    <source>
        <dbReference type="EMBL" id="MDP1521165.1"/>
    </source>
</evidence>
<keyword evidence="1" id="KW-0812">Transmembrane</keyword>
<dbReference type="RefSeq" id="WP_305170829.1">
    <property type="nucleotide sequence ID" value="NZ_JAUUUU010000005.1"/>
</dbReference>
<organism evidence="2 3">
    <name type="scientific">Porticoccus litoralis</name>
    <dbReference type="NCBI Taxonomy" id="434086"/>
    <lineage>
        <taxon>Bacteria</taxon>
        <taxon>Pseudomonadati</taxon>
        <taxon>Pseudomonadota</taxon>
        <taxon>Gammaproteobacteria</taxon>
        <taxon>Cellvibrionales</taxon>
        <taxon>Porticoccaceae</taxon>
        <taxon>Porticoccus</taxon>
    </lineage>
</organism>
<proteinExistence type="predicted"/>